<evidence type="ECO:0000256" key="1">
    <source>
        <dbReference type="SAM" id="MobiDB-lite"/>
    </source>
</evidence>
<reference evidence="2 3" key="1">
    <citation type="submission" date="2015-09" db="EMBL/GenBank/DDBJ databases">
        <authorList>
            <consortium name="Pathogen Informatics"/>
        </authorList>
    </citation>
    <scope>NUCLEOTIDE SEQUENCE [LARGE SCALE GENOMIC DNA]</scope>
    <source>
        <strain evidence="2 3">2789STDY5608838</strain>
    </source>
</reference>
<accession>A0A173WK59</accession>
<dbReference type="EMBL" id="CYZA01000001">
    <property type="protein sequence ID" value="CUN39346.1"/>
    <property type="molecule type" value="Genomic_DNA"/>
</dbReference>
<proteinExistence type="predicted"/>
<evidence type="ECO:0000313" key="3">
    <source>
        <dbReference type="Proteomes" id="UP000095447"/>
    </source>
</evidence>
<protein>
    <submittedName>
        <fullName evidence="2">Uncharacterized protein</fullName>
    </submittedName>
</protein>
<feature type="region of interest" description="Disordered" evidence="1">
    <location>
        <begin position="103"/>
        <end position="132"/>
    </location>
</feature>
<evidence type="ECO:0000313" key="2">
    <source>
        <dbReference type="EMBL" id="CUN39346.1"/>
    </source>
</evidence>
<gene>
    <name evidence="2" type="ORF">ERS852395_00178</name>
</gene>
<name>A0A173WK59_9FIRM</name>
<dbReference type="Proteomes" id="UP000095447">
    <property type="component" value="Unassembled WGS sequence"/>
</dbReference>
<sequence length="132" mass="15497">MDLSQIFISRPDLLDDEKKLKSAFSDFYANDIGRINRMMKAYEVGVLETLVNGKDSDLEKKKLIDRLVTLYDMQEAKATEAINEWVKICSKKVIAEYKKFLSDKKQKETEQKEEKAKKEQAQNQEKKKKEQE</sequence>
<organism evidence="2 3">
    <name type="scientific">Blautia obeum</name>
    <dbReference type="NCBI Taxonomy" id="40520"/>
    <lineage>
        <taxon>Bacteria</taxon>
        <taxon>Bacillati</taxon>
        <taxon>Bacillota</taxon>
        <taxon>Clostridia</taxon>
        <taxon>Lachnospirales</taxon>
        <taxon>Lachnospiraceae</taxon>
        <taxon>Blautia</taxon>
    </lineage>
</organism>
<dbReference type="AlphaFoldDB" id="A0A173WK59"/>
<dbReference type="RefSeq" id="WP_055052456.1">
    <property type="nucleotide sequence ID" value="NZ_CYZA01000001.1"/>
</dbReference>